<dbReference type="Pfam" id="PF00361">
    <property type="entry name" value="Proton_antipo_M"/>
    <property type="match status" value="1"/>
</dbReference>
<dbReference type="GO" id="GO:0008137">
    <property type="term" value="F:NADH dehydrogenase (ubiquinone) activity"/>
    <property type="evidence" value="ECO:0007669"/>
    <property type="project" value="InterPro"/>
</dbReference>
<dbReference type="GO" id="GO:0016020">
    <property type="term" value="C:membrane"/>
    <property type="evidence" value="ECO:0007669"/>
    <property type="project" value="UniProtKB-SubCell"/>
</dbReference>
<keyword evidence="2 5" id="KW-0812">Transmembrane</keyword>
<organism evidence="7">
    <name type="scientific">hydrothermal vent metagenome</name>
    <dbReference type="NCBI Taxonomy" id="652676"/>
    <lineage>
        <taxon>unclassified sequences</taxon>
        <taxon>metagenomes</taxon>
        <taxon>ecological metagenomes</taxon>
    </lineage>
</organism>
<feature type="transmembrane region" description="Helical" evidence="5">
    <location>
        <begin position="91"/>
        <end position="107"/>
    </location>
</feature>
<evidence type="ECO:0000259" key="6">
    <source>
        <dbReference type="Pfam" id="PF00361"/>
    </source>
</evidence>
<feature type="transmembrane region" description="Helical" evidence="5">
    <location>
        <begin position="173"/>
        <end position="196"/>
    </location>
</feature>
<evidence type="ECO:0000256" key="5">
    <source>
        <dbReference type="SAM" id="Phobius"/>
    </source>
</evidence>
<feature type="domain" description="NADH:quinone oxidoreductase/Mrp antiporter transmembrane" evidence="6">
    <location>
        <begin position="138"/>
        <end position="432"/>
    </location>
</feature>
<dbReference type="InterPro" id="IPR001750">
    <property type="entry name" value="ND/Mrp_TM"/>
</dbReference>
<dbReference type="AlphaFoldDB" id="A0A3B0ZLG8"/>
<protein>
    <submittedName>
        <fullName evidence="7">NADH-ubiquinone oxidoreductase chain N</fullName>
        <ecNumber evidence="7">1.6.5.3</ecNumber>
    </submittedName>
</protein>
<evidence type="ECO:0000256" key="2">
    <source>
        <dbReference type="ARBA" id="ARBA00022692"/>
    </source>
</evidence>
<feature type="transmembrane region" description="Helical" evidence="5">
    <location>
        <begin position="337"/>
        <end position="361"/>
    </location>
</feature>
<feature type="transmembrane region" description="Helical" evidence="5">
    <location>
        <begin position="51"/>
        <end position="71"/>
    </location>
</feature>
<comment type="subcellular location">
    <subcellularLocation>
        <location evidence="1">Membrane</location>
        <topology evidence="1">Multi-pass membrane protein</topology>
    </subcellularLocation>
</comment>
<keyword evidence="3 5" id="KW-1133">Transmembrane helix</keyword>
<dbReference type="GO" id="GO:0042773">
    <property type="term" value="P:ATP synthesis coupled electron transport"/>
    <property type="evidence" value="ECO:0007669"/>
    <property type="project" value="InterPro"/>
</dbReference>
<evidence type="ECO:0000256" key="1">
    <source>
        <dbReference type="ARBA" id="ARBA00004141"/>
    </source>
</evidence>
<reference evidence="7" key="1">
    <citation type="submission" date="2018-06" db="EMBL/GenBank/DDBJ databases">
        <authorList>
            <person name="Zhirakovskaya E."/>
        </authorList>
    </citation>
    <scope>NUCLEOTIDE SEQUENCE</scope>
</reference>
<proteinExistence type="inferred from homology"/>
<evidence type="ECO:0000256" key="3">
    <source>
        <dbReference type="ARBA" id="ARBA00022989"/>
    </source>
</evidence>
<evidence type="ECO:0000256" key="4">
    <source>
        <dbReference type="ARBA" id="ARBA00023136"/>
    </source>
</evidence>
<dbReference type="PANTHER" id="PTHR22773">
    <property type="entry name" value="NADH DEHYDROGENASE"/>
    <property type="match status" value="1"/>
</dbReference>
<keyword evidence="7" id="KW-0830">Ubiquinone</keyword>
<gene>
    <name evidence="7" type="ORF">MNBD_GAMMA21-778</name>
</gene>
<feature type="transmembrane region" description="Helical" evidence="5">
    <location>
        <begin position="286"/>
        <end position="305"/>
    </location>
</feature>
<feature type="transmembrane region" description="Helical" evidence="5">
    <location>
        <begin position="458"/>
        <end position="477"/>
    </location>
</feature>
<feature type="transmembrane region" description="Helical" evidence="5">
    <location>
        <begin position="253"/>
        <end position="274"/>
    </location>
</feature>
<sequence length="489" mass="53926">MDFIAAYLPSAISNDMTIAQLPLALPEIVMLIMASVVLVVDLFLNDKTRGGTYILSQFTLIALIIITIMSFAKQDTIAFHGMFIRDGMGDLLKIFIYIATFTVFMYSKSYLKARDIYKGEYYVLGLFGVLGMMIMVSAQSFLTIYLGLELLSLCLYAMVALQRESIIASESAMKYFVLGAIASGMLLYGMSMIYGVTGSLELSTISASVAEQQQNIILIFGLVFVVVGVAFKLGAVPFHMWLPDVYQGSPTAVTIFIGSAPKIAAFAMMIRLLVDGLGPLYDQWQDMLIILAVASMAIGNVVAIAQTNLKRMLAYSTISHVGFILLGVLTATNEGYAASMFYTITYTLMALGAFGMIMLMSRMGFEADKLDDLRGLNHRSPWFAFMMLIFMFSMAGVPPFVGFWAKLQVLQAVISIDLIWLALIAVFFSVIGAYYYLRIFKLMYFDTPQETSGIEAATDIRLLLSINGIAVLALGFYPKIIMDLVTNVM</sequence>
<feature type="transmembrane region" description="Helical" evidence="5">
    <location>
        <begin position="418"/>
        <end position="437"/>
    </location>
</feature>
<feature type="transmembrane region" description="Helical" evidence="5">
    <location>
        <begin position="23"/>
        <end position="44"/>
    </location>
</feature>
<feature type="transmembrane region" description="Helical" evidence="5">
    <location>
        <begin position="119"/>
        <end position="136"/>
    </location>
</feature>
<name>A0A3B0ZLG8_9ZZZZ</name>
<accession>A0A3B0ZLG8</accession>
<dbReference type="GO" id="GO:0016491">
    <property type="term" value="F:oxidoreductase activity"/>
    <property type="evidence" value="ECO:0007669"/>
    <property type="project" value="UniProtKB-KW"/>
</dbReference>
<keyword evidence="4 5" id="KW-0472">Membrane</keyword>
<dbReference type="PRINTS" id="PR01434">
    <property type="entry name" value="NADHDHGNASE5"/>
</dbReference>
<feature type="transmembrane region" description="Helical" evidence="5">
    <location>
        <begin position="382"/>
        <end position="406"/>
    </location>
</feature>
<feature type="transmembrane region" description="Helical" evidence="5">
    <location>
        <begin position="216"/>
        <end position="241"/>
    </location>
</feature>
<dbReference type="NCBIfam" id="TIGR01770">
    <property type="entry name" value="NDH_I_N"/>
    <property type="match status" value="1"/>
</dbReference>
<evidence type="ECO:0000313" key="7">
    <source>
        <dbReference type="EMBL" id="VAW94365.1"/>
    </source>
</evidence>
<dbReference type="HAMAP" id="MF_00445">
    <property type="entry name" value="NDH1_NuoN_1"/>
    <property type="match status" value="1"/>
</dbReference>
<dbReference type="NCBIfam" id="NF004442">
    <property type="entry name" value="PRK05777.1-5"/>
    <property type="match status" value="1"/>
</dbReference>
<feature type="transmembrane region" description="Helical" evidence="5">
    <location>
        <begin position="142"/>
        <end position="161"/>
    </location>
</feature>
<dbReference type="InterPro" id="IPR010096">
    <property type="entry name" value="NADH-Q_OxRdtase_suN/2"/>
</dbReference>
<dbReference type="EMBL" id="UOFR01000026">
    <property type="protein sequence ID" value="VAW94365.1"/>
    <property type="molecule type" value="Genomic_DNA"/>
</dbReference>
<keyword evidence="7" id="KW-0560">Oxidoreductase</keyword>
<dbReference type="EC" id="1.6.5.3" evidence="7"/>
<feature type="transmembrane region" description="Helical" evidence="5">
    <location>
        <begin position="312"/>
        <end position="331"/>
    </location>
</feature>